<protein>
    <submittedName>
        <fullName evidence="2">Uncharacterized protein</fullName>
    </submittedName>
</protein>
<accession>A0AAI9UX70</accession>
<dbReference type="Proteomes" id="UP001239213">
    <property type="component" value="Unassembled WGS sequence"/>
</dbReference>
<evidence type="ECO:0000313" key="2">
    <source>
        <dbReference type="EMBL" id="KAK1466414.1"/>
    </source>
</evidence>
<feature type="compositionally biased region" description="Pro residues" evidence="1">
    <location>
        <begin position="83"/>
        <end position="93"/>
    </location>
</feature>
<comment type="caution">
    <text evidence="2">The sequence shown here is derived from an EMBL/GenBank/DDBJ whole genome shotgun (WGS) entry which is preliminary data.</text>
</comment>
<name>A0AAI9UX70_9PEZI</name>
<proteinExistence type="predicted"/>
<evidence type="ECO:0000256" key="1">
    <source>
        <dbReference type="SAM" id="MobiDB-lite"/>
    </source>
</evidence>
<sequence>MYKARQRERLRVRRYTGPTRLVPTTAPSAKPNGIIGRDGTVQRTKLVAPNPLWGRAGGGLETSLKTGESERDSSFQETIPHLLLPPPRLPPGPKMCRANTPALFATSYGVQLPHHAIFGRRPNPSNSDCHVVTR</sequence>
<dbReference type="EMBL" id="MPDP01000260">
    <property type="protein sequence ID" value="KAK1466414.1"/>
    <property type="molecule type" value="Genomic_DNA"/>
</dbReference>
<organism evidence="2 3">
    <name type="scientific">Colletotrichum cuscutae</name>
    <dbReference type="NCBI Taxonomy" id="1209917"/>
    <lineage>
        <taxon>Eukaryota</taxon>
        <taxon>Fungi</taxon>
        <taxon>Dikarya</taxon>
        <taxon>Ascomycota</taxon>
        <taxon>Pezizomycotina</taxon>
        <taxon>Sordariomycetes</taxon>
        <taxon>Hypocreomycetidae</taxon>
        <taxon>Glomerellales</taxon>
        <taxon>Glomerellaceae</taxon>
        <taxon>Colletotrichum</taxon>
        <taxon>Colletotrichum acutatum species complex</taxon>
    </lineage>
</organism>
<dbReference type="AlphaFoldDB" id="A0AAI9UX70"/>
<reference evidence="2" key="1">
    <citation type="submission" date="2016-11" db="EMBL/GenBank/DDBJ databases">
        <title>The genome sequence of Colletotrichum cuscutae.</title>
        <authorList>
            <person name="Baroncelli R."/>
        </authorList>
    </citation>
    <scope>NUCLEOTIDE SEQUENCE</scope>
    <source>
        <strain evidence="2">IMI 304802</strain>
    </source>
</reference>
<feature type="region of interest" description="Disordered" evidence="1">
    <location>
        <begin position="50"/>
        <end position="96"/>
    </location>
</feature>
<keyword evidence="3" id="KW-1185">Reference proteome</keyword>
<evidence type="ECO:0000313" key="3">
    <source>
        <dbReference type="Proteomes" id="UP001239213"/>
    </source>
</evidence>
<gene>
    <name evidence="2" type="ORF">CCUS01_01264</name>
</gene>